<reference evidence="3" key="1">
    <citation type="submission" date="2022-02" db="EMBL/GenBank/DDBJ databases">
        <authorList>
            <person name="Henning P.M."/>
            <person name="McCubbin A.G."/>
            <person name="Shore J.S."/>
        </authorList>
    </citation>
    <scope>NUCLEOTIDE SEQUENCE</scope>
    <source>
        <strain evidence="3">F60SS</strain>
        <tissue evidence="3">Leaves</tissue>
    </source>
</reference>
<dbReference type="EMBL" id="JAKUCV010006510">
    <property type="protein sequence ID" value="KAJ4827037.1"/>
    <property type="molecule type" value="Genomic_DNA"/>
</dbReference>
<feature type="compositionally biased region" description="Basic and acidic residues" evidence="1">
    <location>
        <begin position="1"/>
        <end position="14"/>
    </location>
</feature>
<gene>
    <name evidence="3" type="ORF">Tsubulata_016312</name>
</gene>
<comment type="caution">
    <text evidence="3">The sequence shown here is derived from an EMBL/GenBank/DDBJ whole genome shotgun (WGS) entry which is preliminary data.</text>
</comment>
<feature type="region of interest" description="Disordered" evidence="1">
    <location>
        <begin position="1"/>
        <end position="106"/>
    </location>
</feature>
<feature type="domain" description="DUF4283" evidence="2">
    <location>
        <begin position="139"/>
        <end position="218"/>
    </location>
</feature>
<evidence type="ECO:0000313" key="4">
    <source>
        <dbReference type="Proteomes" id="UP001141552"/>
    </source>
</evidence>
<evidence type="ECO:0000313" key="3">
    <source>
        <dbReference type="EMBL" id="KAJ4827037.1"/>
    </source>
</evidence>
<proteinExistence type="predicted"/>
<dbReference type="Pfam" id="PF14111">
    <property type="entry name" value="DUF4283"/>
    <property type="match status" value="1"/>
</dbReference>
<evidence type="ECO:0000256" key="1">
    <source>
        <dbReference type="SAM" id="MobiDB-lite"/>
    </source>
</evidence>
<dbReference type="PANTHER" id="PTHR31286:SF99">
    <property type="entry name" value="DUF4283 DOMAIN-CONTAINING PROTEIN"/>
    <property type="match status" value="1"/>
</dbReference>
<dbReference type="InterPro" id="IPR040256">
    <property type="entry name" value="At4g02000-like"/>
</dbReference>
<dbReference type="OrthoDB" id="1745573at2759"/>
<dbReference type="AlphaFoldDB" id="A0A9Q0F956"/>
<accession>A0A9Q0F956</accession>
<dbReference type="InterPro" id="IPR025558">
    <property type="entry name" value="DUF4283"/>
</dbReference>
<reference evidence="3" key="2">
    <citation type="journal article" date="2023" name="Plants (Basel)">
        <title>Annotation of the Turnera subulata (Passifloraceae) Draft Genome Reveals the S-Locus Evolved after the Divergence of Turneroideae from Passifloroideae in a Stepwise Manner.</title>
        <authorList>
            <person name="Henning P.M."/>
            <person name="Roalson E.H."/>
            <person name="Mir W."/>
            <person name="McCubbin A.G."/>
            <person name="Shore J.S."/>
        </authorList>
    </citation>
    <scope>NUCLEOTIDE SEQUENCE</scope>
    <source>
        <strain evidence="3">F60SS</strain>
    </source>
</reference>
<protein>
    <recommendedName>
        <fullName evidence="2">DUF4283 domain-containing protein</fullName>
    </recommendedName>
</protein>
<dbReference type="PANTHER" id="PTHR31286">
    <property type="entry name" value="GLYCINE-RICH CELL WALL STRUCTURAL PROTEIN 1.8-LIKE"/>
    <property type="match status" value="1"/>
</dbReference>
<sequence>MLSGRDRSRSRERGTPPLPTTSPQMETAPERIPAEPAMEMDEEMQEEAVDATDVDRSTKKVRLNAPQPSDSQICDIGSEIPRPSYKDKVQSGSKGAADSDPWEAEGEVDYEDGDVTVTVVDGEEIVELSDAFKARLEKPWKFAVVVKLLGRTIGYRALHLRIQSLWKPTGPFKIIDMENNYFVVRFWDQDDFYHALLDGPWTIYGNALSVQPWHHSFRASTNQVSRAVVWIEFPDFPLDRYHTRVLTMLGNRVGSTVKVDINTENPSRAKFAKVAVVVDLMAPLKGTVNLEGETFQVRYEGLPDICGTCGRVGHGWPALAGVSTGNK</sequence>
<dbReference type="Proteomes" id="UP001141552">
    <property type="component" value="Unassembled WGS sequence"/>
</dbReference>
<name>A0A9Q0F956_9ROSI</name>
<feature type="compositionally biased region" description="Acidic residues" evidence="1">
    <location>
        <begin position="38"/>
        <end position="52"/>
    </location>
</feature>
<organism evidence="3 4">
    <name type="scientific">Turnera subulata</name>
    <dbReference type="NCBI Taxonomy" id="218843"/>
    <lineage>
        <taxon>Eukaryota</taxon>
        <taxon>Viridiplantae</taxon>
        <taxon>Streptophyta</taxon>
        <taxon>Embryophyta</taxon>
        <taxon>Tracheophyta</taxon>
        <taxon>Spermatophyta</taxon>
        <taxon>Magnoliopsida</taxon>
        <taxon>eudicotyledons</taxon>
        <taxon>Gunneridae</taxon>
        <taxon>Pentapetalae</taxon>
        <taxon>rosids</taxon>
        <taxon>fabids</taxon>
        <taxon>Malpighiales</taxon>
        <taxon>Passifloraceae</taxon>
        <taxon>Turnera</taxon>
    </lineage>
</organism>
<evidence type="ECO:0000259" key="2">
    <source>
        <dbReference type="Pfam" id="PF14111"/>
    </source>
</evidence>
<keyword evidence="4" id="KW-1185">Reference proteome</keyword>